<organism evidence="1 2">
    <name type="scientific">Stieleria maiorica</name>
    <dbReference type="NCBI Taxonomy" id="2795974"/>
    <lineage>
        <taxon>Bacteria</taxon>
        <taxon>Pseudomonadati</taxon>
        <taxon>Planctomycetota</taxon>
        <taxon>Planctomycetia</taxon>
        <taxon>Pirellulales</taxon>
        <taxon>Pirellulaceae</taxon>
        <taxon>Stieleria</taxon>
    </lineage>
</organism>
<dbReference type="AlphaFoldDB" id="A0A5B9M673"/>
<sequence length="203" mass="22455">MNRRQGLSMLEVIVSLTLVTTILLVSLNASATIMQHRLENGEAVESQILAGYFLDEISTLDYRETSDEAVFGPETGESATNRSTYDDVDDFAGFQQVTPTFRDGESIPGYQNWMVDVSVTPQSVFGSGFQTVADANSHFRMVAVTVTSPEGSSQTYRVVVSNTPSDRPADASFERLRRVELQFSSDRQLNVVVPLRNTPEPVY</sequence>
<accession>A0A5B9M673</accession>
<protein>
    <submittedName>
        <fullName evidence="1">Uncharacterized protein</fullName>
    </submittedName>
</protein>
<evidence type="ECO:0000313" key="1">
    <source>
        <dbReference type="EMBL" id="QEF96319.1"/>
    </source>
</evidence>
<name>A0A5B9M673_9BACT</name>
<dbReference type="RefSeq" id="WP_147866148.1">
    <property type="nucleotide sequence ID" value="NZ_CP036264.1"/>
</dbReference>
<gene>
    <name evidence="1" type="ORF">Mal15_03460</name>
</gene>
<evidence type="ECO:0000313" key="2">
    <source>
        <dbReference type="Proteomes" id="UP000321353"/>
    </source>
</evidence>
<dbReference type="EMBL" id="CP036264">
    <property type="protein sequence ID" value="QEF96319.1"/>
    <property type="molecule type" value="Genomic_DNA"/>
</dbReference>
<dbReference type="KEGG" id="smam:Mal15_03460"/>
<proteinExistence type="predicted"/>
<reference evidence="1 2" key="1">
    <citation type="submission" date="2019-02" db="EMBL/GenBank/DDBJ databases">
        <title>Planctomycetal bacteria perform biofilm scaping via a novel small molecule.</title>
        <authorList>
            <person name="Jeske O."/>
            <person name="Boedeker C."/>
            <person name="Wiegand S."/>
            <person name="Breitling P."/>
            <person name="Kallscheuer N."/>
            <person name="Jogler M."/>
            <person name="Rohde M."/>
            <person name="Petersen J."/>
            <person name="Medema M.H."/>
            <person name="Surup F."/>
            <person name="Jogler C."/>
        </authorList>
    </citation>
    <scope>NUCLEOTIDE SEQUENCE [LARGE SCALE GENOMIC DNA]</scope>
    <source>
        <strain evidence="1 2">Mal15</strain>
    </source>
</reference>
<dbReference type="Proteomes" id="UP000321353">
    <property type="component" value="Chromosome"/>
</dbReference>
<keyword evidence="2" id="KW-1185">Reference proteome</keyword>